<dbReference type="Pfam" id="PF00534">
    <property type="entry name" value="Glycos_transf_1"/>
    <property type="match status" value="1"/>
</dbReference>
<dbReference type="RefSeq" id="WP_100711047.1">
    <property type="nucleotide sequence ID" value="NZ_NPDR01000006.1"/>
</dbReference>
<keyword evidence="2" id="KW-0808">Transferase</keyword>
<accession>A0A2M9YAE1</accession>
<dbReference type="Proteomes" id="UP000231926">
    <property type="component" value="Unassembled WGS sequence"/>
</dbReference>
<dbReference type="OrthoDB" id="9806653at2"/>
<proteinExistence type="predicted"/>
<organism evidence="2 3">
    <name type="scientific">Leptospira saintgironsiae</name>
    <dbReference type="NCBI Taxonomy" id="2023183"/>
    <lineage>
        <taxon>Bacteria</taxon>
        <taxon>Pseudomonadati</taxon>
        <taxon>Spirochaetota</taxon>
        <taxon>Spirochaetia</taxon>
        <taxon>Leptospirales</taxon>
        <taxon>Leptospiraceae</taxon>
        <taxon>Leptospira</taxon>
    </lineage>
</organism>
<reference evidence="2 3" key="1">
    <citation type="submission" date="2017-07" db="EMBL/GenBank/DDBJ databases">
        <title>Leptospira spp. isolated from tropical soils.</title>
        <authorList>
            <person name="Thibeaux R."/>
            <person name="Iraola G."/>
            <person name="Ferres I."/>
            <person name="Bierque E."/>
            <person name="Girault D."/>
            <person name="Soupe-Gilbert M.-E."/>
            <person name="Picardeau M."/>
            <person name="Goarant C."/>
        </authorList>
    </citation>
    <scope>NUCLEOTIDE SEQUENCE [LARGE SCALE GENOMIC DNA]</scope>
    <source>
        <strain evidence="2 3">FH4-C-A2</strain>
    </source>
</reference>
<sequence length="370" mass="42551">MKSSSIALLGPVLPYRGGIAQYTTFLKRSLEKECVLKTISFSRQYPGFLYPGKSDKDPFSDIVSEEGVEYTLDCYNPFSWKNAADSIIQEGIKTVILNWWTIFWAPAFAYISYRLRKRGITTLFLCHNLTDHDAKFWKRKLSWFLLSQSNGYIVHSTEHEKLLLSKFPNKPVLKILHPIYQQFPPAKKTLGKRGKLELLFFGFIRPYKGLDLLLSSLAKLNDPDIYLTVVGEPWENPDKIIQEAEKLNLKNVEFHLTYTSDQEAAEYFDRADIIVLPYRTASGSGVATIAYNYERPILATRVGGFIDVVKENETGFLIQPNSLSDLSQKISELDRNKLSSMRAGIRKFKEKLTWDYLAQSLIKFIKEKNE</sequence>
<name>A0A2M9YAE1_9LEPT</name>
<feature type="domain" description="Glycosyl transferase family 1" evidence="1">
    <location>
        <begin position="192"/>
        <end position="341"/>
    </location>
</feature>
<dbReference type="AlphaFoldDB" id="A0A2M9YAE1"/>
<dbReference type="SUPFAM" id="SSF53756">
    <property type="entry name" value="UDP-Glycosyltransferase/glycogen phosphorylase"/>
    <property type="match status" value="1"/>
</dbReference>
<gene>
    <name evidence="2" type="ORF">CH362_14520</name>
</gene>
<evidence type="ECO:0000313" key="3">
    <source>
        <dbReference type="Proteomes" id="UP000231926"/>
    </source>
</evidence>
<comment type="caution">
    <text evidence="2">The sequence shown here is derived from an EMBL/GenBank/DDBJ whole genome shotgun (WGS) entry which is preliminary data.</text>
</comment>
<protein>
    <submittedName>
        <fullName evidence="2">Glycosyl transferase family 1</fullName>
    </submittedName>
</protein>
<dbReference type="Gene3D" id="3.40.50.2000">
    <property type="entry name" value="Glycogen Phosphorylase B"/>
    <property type="match status" value="2"/>
</dbReference>
<dbReference type="PANTHER" id="PTHR12526">
    <property type="entry name" value="GLYCOSYLTRANSFERASE"/>
    <property type="match status" value="1"/>
</dbReference>
<evidence type="ECO:0000313" key="2">
    <source>
        <dbReference type="EMBL" id="PJZ48419.1"/>
    </source>
</evidence>
<dbReference type="EMBL" id="NPDR01000006">
    <property type="protein sequence ID" value="PJZ48419.1"/>
    <property type="molecule type" value="Genomic_DNA"/>
</dbReference>
<dbReference type="InterPro" id="IPR001296">
    <property type="entry name" value="Glyco_trans_1"/>
</dbReference>
<keyword evidence="3" id="KW-1185">Reference proteome</keyword>
<dbReference type="GO" id="GO:0016757">
    <property type="term" value="F:glycosyltransferase activity"/>
    <property type="evidence" value="ECO:0007669"/>
    <property type="project" value="InterPro"/>
</dbReference>
<evidence type="ECO:0000259" key="1">
    <source>
        <dbReference type="Pfam" id="PF00534"/>
    </source>
</evidence>